<keyword evidence="2" id="KW-1133">Transmembrane helix</keyword>
<reference evidence="3" key="1">
    <citation type="submission" date="2023-10" db="EMBL/GenBank/DDBJ databases">
        <authorList>
            <person name="Chen Y."/>
            <person name="Shah S."/>
            <person name="Dougan E. K."/>
            <person name="Thang M."/>
            <person name="Chan C."/>
        </authorList>
    </citation>
    <scope>NUCLEOTIDE SEQUENCE [LARGE SCALE GENOMIC DNA]</scope>
</reference>
<keyword evidence="2" id="KW-0472">Membrane</keyword>
<feature type="compositionally biased region" description="Basic and acidic residues" evidence="1">
    <location>
        <begin position="18"/>
        <end position="27"/>
    </location>
</feature>
<feature type="transmembrane region" description="Helical" evidence="2">
    <location>
        <begin position="37"/>
        <end position="57"/>
    </location>
</feature>
<evidence type="ECO:0000256" key="2">
    <source>
        <dbReference type="SAM" id="Phobius"/>
    </source>
</evidence>
<feature type="region of interest" description="Disordered" evidence="1">
    <location>
        <begin position="253"/>
        <end position="322"/>
    </location>
</feature>
<organism evidence="3 4">
    <name type="scientific">Prorocentrum cordatum</name>
    <dbReference type="NCBI Taxonomy" id="2364126"/>
    <lineage>
        <taxon>Eukaryota</taxon>
        <taxon>Sar</taxon>
        <taxon>Alveolata</taxon>
        <taxon>Dinophyceae</taxon>
        <taxon>Prorocentrales</taxon>
        <taxon>Prorocentraceae</taxon>
        <taxon>Prorocentrum</taxon>
    </lineage>
</organism>
<name>A0ABN9W0E4_9DINO</name>
<protein>
    <submittedName>
        <fullName evidence="3">Uncharacterized protein</fullName>
    </submittedName>
</protein>
<feature type="compositionally biased region" description="Basic residues" evidence="1">
    <location>
        <begin position="299"/>
        <end position="310"/>
    </location>
</feature>
<evidence type="ECO:0000313" key="3">
    <source>
        <dbReference type="EMBL" id="CAK0879408.1"/>
    </source>
</evidence>
<feature type="region of interest" description="Disordered" evidence="1">
    <location>
        <begin position="1"/>
        <end position="27"/>
    </location>
</feature>
<gene>
    <name evidence="3" type="ORF">PCOR1329_LOCUS62848</name>
</gene>
<sequence>MAEFDSARAGPHGAGAPKEGKEQGDSLPKTERWCTDVVCLVIFVLHWIAFVVVTFAGSQYGNPAKLYRPRDFSGGYCGIGDFSAAEKMVLMMNLSTTVEPVAKQLVCSTAAMEALGSLWGASSLEYAGYLCACCLVACENCTQSLVQPDLADPWALLSTIGGRMGELTSLSAGASLFSSSSANFGSFSAEDVWSNIGTYFVQVCLADACAVPSASNFSGYREHVYSPAGDLPWKTAWDALTMALALRRASAPSSPRASSCRRFPRAAAPTTRGTASPSRAWSSRRRWRAGACRSPPGRSPRRSARRRRTTWRAWARTRSATS</sequence>
<keyword evidence="2" id="KW-0812">Transmembrane</keyword>
<evidence type="ECO:0000313" key="4">
    <source>
        <dbReference type="Proteomes" id="UP001189429"/>
    </source>
</evidence>
<accession>A0ABN9W0E4</accession>
<feature type="compositionally biased region" description="Low complexity" evidence="1">
    <location>
        <begin position="253"/>
        <end position="281"/>
    </location>
</feature>
<keyword evidence="4" id="KW-1185">Reference proteome</keyword>
<proteinExistence type="predicted"/>
<evidence type="ECO:0000256" key="1">
    <source>
        <dbReference type="SAM" id="MobiDB-lite"/>
    </source>
</evidence>
<comment type="caution">
    <text evidence="3">The sequence shown here is derived from an EMBL/GenBank/DDBJ whole genome shotgun (WGS) entry which is preliminary data.</text>
</comment>
<dbReference type="Proteomes" id="UP001189429">
    <property type="component" value="Unassembled WGS sequence"/>
</dbReference>
<dbReference type="EMBL" id="CAUYUJ010017950">
    <property type="protein sequence ID" value="CAK0879408.1"/>
    <property type="molecule type" value="Genomic_DNA"/>
</dbReference>
<feature type="compositionally biased region" description="Low complexity" evidence="1">
    <location>
        <begin position="311"/>
        <end position="322"/>
    </location>
</feature>